<dbReference type="InterPro" id="IPR001967">
    <property type="entry name" value="Peptidase_S11_N"/>
</dbReference>
<comment type="caution">
    <text evidence="15">The sequence shown here is derived from an EMBL/GenBank/DDBJ whole genome shotgun (WGS) entry which is preliminary data.</text>
</comment>
<keyword evidence="10" id="KW-0573">Peptidoglycan synthesis</keyword>
<keyword evidence="5 15" id="KW-0121">Carboxypeptidase</keyword>
<comment type="pathway">
    <text evidence="2">Cell wall biogenesis; peptidoglycan biosynthesis.</text>
</comment>
<dbReference type="SMART" id="SM00936">
    <property type="entry name" value="PBP5_C"/>
    <property type="match status" value="1"/>
</dbReference>
<dbReference type="SUPFAM" id="SSF56601">
    <property type="entry name" value="beta-lactamase/transpeptidase-like"/>
    <property type="match status" value="1"/>
</dbReference>
<evidence type="ECO:0000256" key="1">
    <source>
        <dbReference type="ARBA" id="ARBA00003217"/>
    </source>
</evidence>
<dbReference type="PANTHER" id="PTHR21581">
    <property type="entry name" value="D-ALANYL-D-ALANINE CARBOXYPEPTIDASE"/>
    <property type="match status" value="1"/>
</dbReference>
<evidence type="ECO:0000256" key="7">
    <source>
        <dbReference type="ARBA" id="ARBA00022729"/>
    </source>
</evidence>
<sequence>MLLVWAWSGPANAVELSANSAFLYDANRDALVYAKNAREPIAPANLTKIMTALVVIDAIRNEEIAAQTELPISVDAWQRGGAPARVTTMFARVRSNVSVENLLKGLVVHNANDAAIALAEGIAGDEPSFAQRMTQKAQELGMTETRYANATGYPDSGNQTTLADQLRLILHIIREEPELHGLYGVERFTWNNITQRNKNPLMREIEALDGFTAGFSETEGFAALGTLEMGGIRYVAGIAGAPTEKDRINDMKTLLVSTFSGLSIRPVFTKGETVADAKVYGGSQPSVPLVTPGALHALIDLSHKEDYSFEVVYDGPLSAPVQKGKAVGELRLLSKDTVIFTSPLVTGMQVPKGTLQQRSMDAIAELFWSVFR</sequence>
<dbReference type="GO" id="GO:0009252">
    <property type="term" value="P:peptidoglycan biosynthetic process"/>
    <property type="evidence" value="ECO:0007669"/>
    <property type="project" value="UniProtKB-UniPathway"/>
</dbReference>
<dbReference type="Pfam" id="PF00768">
    <property type="entry name" value="Peptidase_S11"/>
    <property type="match status" value="1"/>
</dbReference>
<keyword evidence="16" id="KW-1185">Reference proteome</keyword>
<protein>
    <recommendedName>
        <fullName evidence="4">serine-type D-Ala-D-Ala carboxypeptidase</fullName>
        <ecNumber evidence="4">3.4.16.4</ecNumber>
    </recommendedName>
</protein>
<dbReference type="SUPFAM" id="SSF69189">
    <property type="entry name" value="Penicillin-binding protein associated domain"/>
    <property type="match status" value="1"/>
</dbReference>
<keyword evidence="6" id="KW-0645">Protease</keyword>
<evidence type="ECO:0000256" key="6">
    <source>
        <dbReference type="ARBA" id="ARBA00022670"/>
    </source>
</evidence>
<keyword evidence="9" id="KW-0133">Cell shape</keyword>
<evidence type="ECO:0000256" key="11">
    <source>
        <dbReference type="ARBA" id="ARBA00023316"/>
    </source>
</evidence>
<dbReference type="InterPro" id="IPR015956">
    <property type="entry name" value="Peniciliin-bd_prot_C_sf"/>
</dbReference>
<dbReference type="AlphaFoldDB" id="A0A1U7JGC1"/>
<evidence type="ECO:0000256" key="9">
    <source>
        <dbReference type="ARBA" id="ARBA00022960"/>
    </source>
</evidence>
<dbReference type="GO" id="GO:0006508">
    <property type="term" value="P:proteolysis"/>
    <property type="evidence" value="ECO:0007669"/>
    <property type="project" value="UniProtKB-KW"/>
</dbReference>
<comment type="similarity">
    <text evidence="3 13">Belongs to the peptidase S11 family.</text>
</comment>
<evidence type="ECO:0000256" key="13">
    <source>
        <dbReference type="RuleBase" id="RU004016"/>
    </source>
</evidence>
<dbReference type="Proteomes" id="UP000185783">
    <property type="component" value="Unassembled WGS sequence"/>
</dbReference>
<evidence type="ECO:0000256" key="12">
    <source>
        <dbReference type="ARBA" id="ARBA00034000"/>
    </source>
</evidence>
<dbReference type="EMBL" id="LVVZ01000019">
    <property type="protein sequence ID" value="OKL43691.1"/>
    <property type="molecule type" value="Genomic_DNA"/>
</dbReference>
<gene>
    <name evidence="15" type="ORF">A3843_12160</name>
</gene>
<dbReference type="GO" id="GO:0009002">
    <property type="term" value="F:serine-type D-Ala-D-Ala carboxypeptidase activity"/>
    <property type="evidence" value="ECO:0007669"/>
    <property type="project" value="UniProtKB-EC"/>
</dbReference>
<dbReference type="STRING" id="197461.A3843_12160"/>
<dbReference type="PRINTS" id="PR00725">
    <property type="entry name" value="DADACBPTASE1"/>
</dbReference>
<dbReference type="InterPro" id="IPR037167">
    <property type="entry name" value="Peptidase_S11_C_sf"/>
</dbReference>
<dbReference type="InterPro" id="IPR012907">
    <property type="entry name" value="Peptidase_S11_C"/>
</dbReference>
<evidence type="ECO:0000256" key="3">
    <source>
        <dbReference type="ARBA" id="ARBA00007164"/>
    </source>
</evidence>
<evidence type="ECO:0000256" key="5">
    <source>
        <dbReference type="ARBA" id="ARBA00022645"/>
    </source>
</evidence>
<evidence type="ECO:0000256" key="4">
    <source>
        <dbReference type="ARBA" id="ARBA00012448"/>
    </source>
</evidence>
<name>A0A1U7JGC1_9HYPH</name>
<evidence type="ECO:0000256" key="10">
    <source>
        <dbReference type="ARBA" id="ARBA00022984"/>
    </source>
</evidence>
<reference evidence="15 16" key="1">
    <citation type="submission" date="2016-03" db="EMBL/GenBank/DDBJ databases">
        <title>Genome sequence of Nesiotobacter sp. nov., a moderately halophilic alphaproteobacterium isolated from the Yellow Sea, China.</title>
        <authorList>
            <person name="Zhang G."/>
            <person name="Zhang R."/>
        </authorList>
    </citation>
    <scope>NUCLEOTIDE SEQUENCE [LARGE SCALE GENOMIC DNA]</scope>
    <source>
        <strain evidence="15 16">WB1-6</strain>
    </source>
</reference>
<feature type="domain" description="Peptidase S11 D-Ala-D-Ala carboxypeptidase A C-terminal" evidence="14">
    <location>
        <begin position="262"/>
        <end position="352"/>
    </location>
</feature>
<evidence type="ECO:0000259" key="14">
    <source>
        <dbReference type="SMART" id="SM00936"/>
    </source>
</evidence>
<evidence type="ECO:0000313" key="15">
    <source>
        <dbReference type="EMBL" id="OKL43691.1"/>
    </source>
</evidence>
<organism evidence="15 16">
    <name type="scientific">Pseudovibrio exalbescens</name>
    <dbReference type="NCBI Taxonomy" id="197461"/>
    <lineage>
        <taxon>Bacteria</taxon>
        <taxon>Pseudomonadati</taxon>
        <taxon>Pseudomonadota</taxon>
        <taxon>Alphaproteobacteria</taxon>
        <taxon>Hyphomicrobiales</taxon>
        <taxon>Stappiaceae</taxon>
        <taxon>Pseudovibrio</taxon>
    </lineage>
</organism>
<accession>A0A1U7JGC1</accession>
<dbReference type="InterPro" id="IPR012338">
    <property type="entry name" value="Beta-lactam/transpept-like"/>
</dbReference>
<comment type="function">
    <text evidence="1">Removes C-terminal D-alanyl residues from sugar-peptide cell wall precursors.</text>
</comment>
<proteinExistence type="inferred from homology"/>
<dbReference type="GO" id="GO:0071555">
    <property type="term" value="P:cell wall organization"/>
    <property type="evidence" value="ECO:0007669"/>
    <property type="project" value="UniProtKB-KW"/>
</dbReference>
<keyword evidence="7" id="KW-0732">Signal</keyword>
<evidence type="ECO:0000313" key="16">
    <source>
        <dbReference type="Proteomes" id="UP000185783"/>
    </source>
</evidence>
<dbReference type="Pfam" id="PF07943">
    <property type="entry name" value="PBP5_C"/>
    <property type="match status" value="1"/>
</dbReference>
<keyword evidence="8" id="KW-0378">Hydrolase</keyword>
<keyword evidence="11" id="KW-0961">Cell wall biogenesis/degradation</keyword>
<dbReference type="UniPathway" id="UPA00219"/>
<dbReference type="EC" id="3.4.16.4" evidence="4"/>
<dbReference type="InterPro" id="IPR018044">
    <property type="entry name" value="Peptidase_S11"/>
</dbReference>
<evidence type="ECO:0000256" key="2">
    <source>
        <dbReference type="ARBA" id="ARBA00004752"/>
    </source>
</evidence>
<comment type="catalytic activity">
    <reaction evidence="12">
        <text>Preferential cleavage: (Ac)2-L-Lys-D-Ala-|-D-Ala. Also transpeptidation of peptidyl-alanyl moieties that are N-acyl substituents of D-alanine.</text>
        <dbReference type="EC" id="3.4.16.4"/>
    </reaction>
</comment>
<evidence type="ECO:0000256" key="8">
    <source>
        <dbReference type="ARBA" id="ARBA00022801"/>
    </source>
</evidence>
<dbReference type="GO" id="GO:0008360">
    <property type="term" value="P:regulation of cell shape"/>
    <property type="evidence" value="ECO:0007669"/>
    <property type="project" value="UniProtKB-KW"/>
</dbReference>
<dbReference type="PANTHER" id="PTHR21581:SF6">
    <property type="entry name" value="TRAFFICKING PROTEIN PARTICLE COMPLEX SUBUNIT 12"/>
    <property type="match status" value="1"/>
</dbReference>
<dbReference type="Gene3D" id="2.60.410.10">
    <property type="entry name" value="D-Ala-D-Ala carboxypeptidase, C-terminal domain"/>
    <property type="match status" value="1"/>
</dbReference>
<dbReference type="Gene3D" id="3.40.710.10">
    <property type="entry name" value="DD-peptidase/beta-lactamase superfamily"/>
    <property type="match status" value="1"/>
</dbReference>